<dbReference type="GO" id="GO:0005886">
    <property type="term" value="C:plasma membrane"/>
    <property type="evidence" value="ECO:0007669"/>
    <property type="project" value="TreeGrafter"/>
</dbReference>
<feature type="transmembrane region" description="Helical" evidence="1">
    <location>
        <begin position="12"/>
        <end position="35"/>
    </location>
</feature>
<dbReference type="InterPro" id="IPR052894">
    <property type="entry name" value="AsmA-related"/>
</dbReference>
<dbReference type="EMBL" id="AMCI01001570">
    <property type="protein sequence ID" value="EJX05131.1"/>
    <property type="molecule type" value="Genomic_DNA"/>
</dbReference>
<keyword evidence="1" id="KW-1133">Transmembrane helix</keyword>
<dbReference type="AlphaFoldDB" id="J9CY04"/>
<dbReference type="PANTHER" id="PTHR30441:SF8">
    <property type="entry name" value="DUF748 DOMAIN-CONTAINING PROTEIN"/>
    <property type="match status" value="1"/>
</dbReference>
<reference evidence="2" key="1">
    <citation type="journal article" date="2012" name="PLoS ONE">
        <title>Gene sets for utilization of primary and secondary nutrition supplies in the distal gut of endangered iberian lynx.</title>
        <authorList>
            <person name="Alcaide M."/>
            <person name="Messina E."/>
            <person name="Richter M."/>
            <person name="Bargiela R."/>
            <person name="Peplies J."/>
            <person name="Huws S.A."/>
            <person name="Newbold C.J."/>
            <person name="Golyshin P.N."/>
            <person name="Simon M.A."/>
            <person name="Lopez G."/>
            <person name="Yakimov M.M."/>
            <person name="Ferrer M."/>
        </authorList>
    </citation>
    <scope>NUCLEOTIDE SEQUENCE</scope>
</reference>
<gene>
    <name evidence="2" type="ORF">EVA_06771</name>
</gene>
<organism evidence="2">
    <name type="scientific">gut metagenome</name>
    <dbReference type="NCBI Taxonomy" id="749906"/>
    <lineage>
        <taxon>unclassified sequences</taxon>
        <taxon>metagenomes</taxon>
        <taxon>organismal metagenomes</taxon>
    </lineage>
</organism>
<dbReference type="PANTHER" id="PTHR30441">
    <property type="entry name" value="DUF748 DOMAIN-CONTAINING PROTEIN"/>
    <property type="match status" value="1"/>
</dbReference>
<name>J9CY04_9ZZZZ</name>
<dbReference type="GO" id="GO:0090313">
    <property type="term" value="P:regulation of protein targeting to membrane"/>
    <property type="evidence" value="ECO:0007669"/>
    <property type="project" value="TreeGrafter"/>
</dbReference>
<keyword evidence="1" id="KW-0812">Transmembrane</keyword>
<accession>J9CY04</accession>
<evidence type="ECO:0000256" key="1">
    <source>
        <dbReference type="SAM" id="Phobius"/>
    </source>
</evidence>
<comment type="caution">
    <text evidence="2">The sequence shown here is derived from an EMBL/GenBank/DDBJ whole genome shotgun (WGS) entry which is preliminary data.</text>
</comment>
<proteinExistence type="predicted"/>
<protein>
    <submittedName>
        <fullName evidence="2">Outer membrane assembly protein</fullName>
    </submittedName>
</protein>
<evidence type="ECO:0000313" key="2">
    <source>
        <dbReference type="EMBL" id="EJX05131.1"/>
    </source>
</evidence>
<keyword evidence="1" id="KW-0472">Membrane</keyword>
<sequence length="1021" mass="114278">MEKRIKKGLKVLALTFGGLCVVCLLAVAGVLHFVFSPEKLTPVVLKIASQTLEADLKLKKVELTFFSTFPRFGLRVEEGTLVSNVLHADGRPEGGDSLVCQPDSLPQQTDSLLTFRECVLTLNPLDYFSKNKVTVHNLSLTDAKIYAYRNREGRANWNIVRPSADTLQVDTDTLGQQPWTGEIDIQQVELNRAHVVFDDRNTDIYTRIEDANLRMRLSLTSGVSALDLDFNNRNLLFWQQGQLLVNHLSTALKAEIEVDRPTACWTLKQTELSVNGICLDVQGTLQRDTAAQVVDLNLTYGLHAPSMETVLQMIPEHLVKRGQVRADGRVQVEGTVKGRYGHQWLPAIALHIQIQDAKAQYAGMPYGIDSFTADFESFVDLMRKEPSYLNLKIFRFQGAHTDVSATMKVEDLLTDPLIQLHTESTVDLDALAQTFPWQEGVSLHGALEAGVDLRCRLSSLKKQDIGRIRLTGQMALKDFELKDVNKDFRFFGNADFRFSGQETLAAELEIRKLLLKSRRLSSDVERMKAKVTSSNPQDSTRVVTLQAEVEMNKLRAGVGDSLTLYSGRSKASARLYPNSQQPTMPVIGLTLRTDSLYLRAKENQLALQVAGIRLDAEKVRDSLWIPRGIVGFDRLWVRTSAFGLPIRMRKTAVQVDGPRLTLQNASLRMGRSDLVATGDMWGLYRAMTRNEVLKARLSVSSQLIDCNQLVRALSVSADSLSADPALASLTEAEDSLSSLPADSVSEGMKLFILPDKVDFELQADLKKVVFERMEFEDVQGQVDLKQGILHLSDLRMRAMEAPMQAMLVYRADSIRGGYTGFDFKIKDINVAKLVDFIPSMDSIVPMLRSFKGRVQFDVAAEARLDSAMNIQIPTLRSAMHIKGDSLVLMDGETFAEISKMLMFKNKKRNVFDSISVNVVVKDGSVLVYPFQVTLDRYKAAIGGKQGLDMQFDYHISILKSPLPFKAGVNITGTPEKMKFRLGKAKYKDDVTPAAIHKVDSTRTDLGKRIVERFQRLAKYRR</sequence>